<gene>
    <name evidence="10" type="ORF">LSH36_241g02012</name>
</gene>
<proteinExistence type="inferred from homology"/>
<evidence type="ECO:0000256" key="4">
    <source>
        <dbReference type="ARBA" id="ARBA00022695"/>
    </source>
</evidence>
<sequence length="743" mass="83639">MALQGRCAVLPFGKFRLKSSATARLVALTPNGYQNAKCQPLPTRSSNCCNLLSQSSGYHTHTCLPVRIDSLSQLSNTYFYRSDCLFSARSSISLGSATANFRSPYSKMATLETLNFDNTALRSLPVDPIEENVPRKVTGACFSLVKPTPVKNPEVVVVSIPALSLLDLPEDEIQKKEFEEYFSGNKILPGAQTASHCYCGHQFGNFAGQLGDGAAMYLGEVVNQKGERWEIQLKGAGHTPYSRTADGRKVLRSSIREFLCSEAMHHLGIPTTRAGSCITSDTTVQRDIYYTGNPIDEKCTIVLRIAETFIRFGSFQICNPPDENTGKDGPSIGHIEVLEQLTDYVIKMLYPQIYEQYGTNKKAACMELFKEVVLRTAKLVAQWQCVGWCHGVLNTDNISILGLTIDYGPYAFMDRYDPKFVSNDSDKGGRYAYEKQAELCKWNCEKLAFSLSQLPYIDLKELNPILDLFLPQYEATYLEIMRKKLGLFQTEPDDVKLIENFMKTMEETGSDFTNSFRCLSRIHLPGCADFTATRSDVLQYLLEQCSTLKEDLKANQPKMEPRELQMTVMLLEMNPQLLDQLGISITSIYDDIKRMEKIKELKAKTAEQKRAEDEQHWARWLNSYMERLAREADGVDDLVKANAHRQQVMNGTNPRFVLRNYIAQYVIDSAEKGDYSEIRHLLHLLQDPFNSDGEVAPLTKVEEDLVASSMADGSLVGGACCRIRVPHSYDARPPSWAFDLKLT</sequence>
<keyword evidence="4" id="KW-0548">Nucleotidyltransferase</keyword>
<dbReference type="AlphaFoldDB" id="A0AAD9JLV5"/>
<evidence type="ECO:0000256" key="5">
    <source>
        <dbReference type="ARBA" id="ARBA00022723"/>
    </source>
</evidence>
<evidence type="ECO:0000256" key="3">
    <source>
        <dbReference type="ARBA" id="ARBA00022679"/>
    </source>
</evidence>
<dbReference type="InterPro" id="IPR003846">
    <property type="entry name" value="SelO"/>
</dbReference>
<evidence type="ECO:0000256" key="7">
    <source>
        <dbReference type="ARBA" id="ARBA00022840"/>
    </source>
</evidence>
<name>A0AAD9JLV5_9ANNE</name>
<dbReference type="HAMAP" id="MF_00692">
    <property type="entry name" value="SelO"/>
    <property type="match status" value="1"/>
</dbReference>
<evidence type="ECO:0000313" key="10">
    <source>
        <dbReference type="EMBL" id="KAK2155397.1"/>
    </source>
</evidence>
<dbReference type="GO" id="GO:0005524">
    <property type="term" value="F:ATP binding"/>
    <property type="evidence" value="ECO:0007669"/>
    <property type="project" value="UniProtKB-KW"/>
</dbReference>
<evidence type="ECO:0000256" key="9">
    <source>
        <dbReference type="ARBA" id="ARBA00031547"/>
    </source>
</evidence>
<comment type="similarity">
    <text evidence="2">Belongs to the SELO family.</text>
</comment>
<evidence type="ECO:0000256" key="1">
    <source>
        <dbReference type="ARBA" id="ARBA00001946"/>
    </source>
</evidence>
<reference evidence="10" key="1">
    <citation type="journal article" date="2023" name="Mol. Biol. Evol.">
        <title>Third-Generation Sequencing Reveals the Adaptive Role of the Epigenome in Three Deep-Sea Polychaetes.</title>
        <authorList>
            <person name="Perez M."/>
            <person name="Aroh O."/>
            <person name="Sun Y."/>
            <person name="Lan Y."/>
            <person name="Juniper S.K."/>
            <person name="Young C.R."/>
            <person name="Angers B."/>
            <person name="Qian P.Y."/>
        </authorList>
    </citation>
    <scope>NUCLEOTIDE SEQUENCE</scope>
    <source>
        <strain evidence="10">P08H-3</strain>
    </source>
</reference>
<dbReference type="Proteomes" id="UP001208570">
    <property type="component" value="Unassembled WGS sequence"/>
</dbReference>
<protein>
    <recommendedName>
        <fullName evidence="9">Selenoprotein O</fullName>
    </recommendedName>
</protein>
<dbReference type="NCBIfam" id="NF000658">
    <property type="entry name" value="PRK00029.1"/>
    <property type="match status" value="1"/>
</dbReference>
<dbReference type="EMBL" id="JAODUP010000241">
    <property type="protein sequence ID" value="KAK2155397.1"/>
    <property type="molecule type" value="Genomic_DNA"/>
</dbReference>
<comment type="caution">
    <text evidence="10">The sequence shown here is derived from an EMBL/GenBank/DDBJ whole genome shotgun (WGS) entry which is preliminary data.</text>
</comment>
<accession>A0AAD9JLV5</accession>
<evidence type="ECO:0000256" key="6">
    <source>
        <dbReference type="ARBA" id="ARBA00022741"/>
    </source>
</evidence>
<dbReference type="GO" id="GO:0046872">
    <property type="term" value="F:metal ion binding"/>
    <property type="evidence" value="ECO:0007669"/>
    <property type="project" value="UniProtKB-KW"/>
</dbReference>
<dbReference type="GO" id="GO:0016779">
    <property type="term" value="F:nucleotidyltransferase activity"/>
    <property type="evidence" value="ECO:0007669"/>
    <property type="project" value="UniProtKB-KW"/>
</dbReference>
<evidence type="ECO:0000313" key="11">
    <source>
        <dbReference type="Proteomes" id="UP001208570"/>
    </source>
</evidence>
<evidence type="ECO:0000256" key="2">
    <source>
        <dbReference type="ARBA" id="ARBA00009747"/>
    </source>
</evidence>
<dbReference type="PANTHER" id="PTHR12153">
    <property type="entry name" value="SELENOPROTEIN O"/>
    <property type="match status" value="1"/>
</dbReference>
<dbReference type="Pfam" id="PF02696">
    <property type="entry name" value="SelO"/>
    <property type="match status" value="1"/>
</dbReference>
<evidence type="ECO:0000256" key="8">
    <source>
        <dbReference type="ARBA" id="ARBA00022842"/>
    </source>
</evidence>
<keyword evidence="7" id="KW-0067">ATP-binding</keyword>
<keyword evidence="6" id="KW-0547">Nucleotide-binding</keyword>
<keyword evidence="5" id="KW-0479">Metal-binding</keyword>
<comment type="cofactor">
    <cofactor evidence="1">
        <name>Mg(2+)</name>
        <dbReference type="ChEBI" id="CHEBI:18420"/>
    </cofactor>
</comment>
<dbReference type="PANTHER" id="PTHR12153:SF15">
    <property type="entry name" value="PROTEIN ADENYLYLTRANSFERASE SELO, MITOCHONDRIAL"/>
    <property type="match status" value="1"/>
</dbReference>
<organism evidence="10 11">
    <name type="scientific">Paralvinella palmiformis</name>
    <dbReference type="NCBI Taxonomy" id="53620"/>
    <lineage>
        <taxon>Eukaryota</taxon>
        <taxon>Metazoa</taxon>
        <taxon>Spiralia</taxon>
        <taxon>Lophotrochozoa</taxon>
        <taxon>Annelida</taxon>
        <taxon>Polychaeta</taxon>
        <taxon>Sedentaria</taxon>
        <taxon>Canalipalpata</taxon>
        <taxon>Terebellida</taxon>
        <taxon>Terebelliformia</taxon>
        <taxon>Alvinellidae</taxon>
        <taxon>Paralvinella</taxon>
    </lineage>
</organism>
<keyword evidence="11" id="KW-1185">Reference proteome</keyword>
<keyword evidence="8" id="KW-0460">Magnesium</keyword>
<keyword evidence="3" id="KW-0808">Transferase</keyword>